<reference evidence="2" key="1">
    <citation type="submission" date="2024-07" db="EMBL/GenBank/DDBJ databases">
        <title>Two chromosome-level genome assemblies of Korean endemic species Abeliophyllum distichum and Forsythia ovata (Oleaceae).</title>
        <authorList>
            <person name="Jang H."/>
        </authorList>
    </citation>
    <scope>NUCLEOTIDE SEQUENCE [LARGE SCALE GENOMIC DNA]</scope>
</reference>
<dbReference type="Proteomes" id="UP001604277">
    <property type="component" value="Unassembled WGS sequence"/>
</dbReference>
<sequence>MGVNGSSGGVTLCYTYWKKVIVHTNTAGSLESSGETPLPSSSLLISYFFAYPEFTCKVDKKNKYENSHTMEVLSCIMLVLFSYHIPACKGQDYGDTVPEAPPPEQEHCNGIFVSYNFMGREKVYPLVKNISSHGWSFQSNGYGA</sequence>
<evidence type="ECO:0000313" key="1">
    <source>
        <dbReference type="EMBL" id="KAL2496166.1"/>
    </source>
</evidence>
<accession>A0ABD1S646</accession>
<protein>
    <submittedName>
        <fullName evidence="1">COBRA 10</fullName>
    </submittedName>
</protein>
<keyword evidence="2" id="KW-1185">Reference proteome</keyword>
<evidence type="ECO:0000313" key="2">
    <source>
        <dbReference type="Proteomes" id="UP001604277"/>
    </source>
</evidence>
<name>A0ABD1S646_9LAMI</name>
<organism evidence="1 2">
    <name type="scientific">Forsythia ovata</name>
    <dbReference type="NCBI Taxonomy" id="205694"/>
    <lineage>
        <taxon>Eukaryota</taxon>
        <taxon>Viridiplantae</taxon>
        <taxon>Streptophyta</taxon>
        <taxon>Embryophyta</taxon>
        <taxon>Tracheophyta</taxon>
        <taxon>Spermatophyta</taxon>
        <taxon>Magnoliopsida</taxon>
        <taxon>eudicotyledons</taxon>
        <taxon>Gunneridae</taxon>
        <taxon>Pentapetalae</taxon>
        <taxon>asterids</taxon>
        <taxon>lamiids</taxon>
        <taxon>Lamiales</taxon>
        <taxon>Oleaceae</taxon>
        <taxon>Forsythieae</taxon>
        <taxon>Forsythia</taxon>
    </lineage>
</organism>
<proteinExistence type="predicted"/>
<comment type="caution">
    <text evidence="1">The sequence shown here is derived from an EMBL/GenBank/DDBJ whole genome shotgun (WGS) entry which is preliminary data.</text>
</comment>
<dbReference type="EMBL" id="JBFOLJ010000011">
    <property type="protein sequence ID" value="KAL2496166.1"/>
    <property type="molecule type" value="Genomic_DNA"/>
</dbReference>
<gene>
    <name evidence="1" type="ORF">Fot_39923</name>
</gene>
<dbReference type="AlphaFoldDB" id="A0ABD1S646"/>